<sequence>MFSLLSLADELLLGIIDQIDNKLDLSNICLTCSRFQGLAEPFLYRDVLVRTGKQAVNLSHSLRKRTERASSIRSLQIRYLQDDVAGIAVLNPDLRMMSRLREFTVESPCCNDKGAIDNPEWIWERQIDETDFCKYASSMTLTPEPRVQIPLMTFTLHSHGDQNNKFNLGRRSVILLHPTLQNLTLSCFDIGDDLETFLGKKPRSTSLRTLVFDECNIKSSGLRAVLSVPRRLERLVLGERKHHVDDDERHSNLLSNVDALIGALCLQSESLLYLKHTGGALALRHYSQSVEHISLDFLTELRELEVDEQSWWRLILQMLSPQGGLPPQLQRLRIYAPRRWGVEFNLSFLTSAPSWLRKAAQFEYVLDHYRDPAIDPAGIIEELWTEAHMNEVYDVQKKLKGHGVHQLRVLILYGWSYIPPYMFGETLPTEHVAYDSTSPLVFGTYKLKRPEKELRAAAG</sequence>
<dbReference type="InterPro" id="IPR032675">
    <property type="entry name" value="LRR_dom_sf"/>
</dbReference>
<evidence type="ECO:0008006" key="3">
    <source>
        <dbReference type="Google" id="ProtNLM"/>
    </source>
</evidence>
<reference evidence="1" key="1">
    <citation type="journal article" date="2020" name="Stud. Mycol.">
        <title>101 Dothideomycetes genomes: a test case for predicting lifestyles and emergence of pathogens.</title>
        <authorList>
            <person name="Haridas S."/>
            <person name="Albert R."/>
            <person name="Binder M."/>
            <person name="Bloem J."/>
            <person name="Labutti K."/>
            <person name="Salamov A."/>
            <person name="Andreopoulos B."/>
            <person name="Baker S."/>
            <person name="Barry K."/>
            <person name="Bills G."/>
            <person name="Bluhm B."/>
            <person name="Cannon C."/>
            <person name="Castanera R."/>
            <person name="Culley D."/>
            <person name="Daum C."/>
            <person name="Ezra D."/>
            <person name="Gonzalez J."/>
            <person name="Henrissat B."/>
            <person name="Kuo A."/>
            <person name="Liang C."/>
            <person name="Lipzen A."/>
            <person name="Lutzoni F."/>
            <person name="Magnuson J."/>
            <person name="Mondo S."/>
            <person name="Nolan M."/>
            <person name="Ohm R."/>
            <person name="Pangilinan J."/>
            <person name="Park H.-J."/>
            <person name="Ramirez L."/>
            <person name="Alfaro M."/>
            <person name="Sun H."/>
            <person name="Tritt A."/>
            <person name="Yoshinaga Y."/>
            <person name="Zwiers L.-H."/>
            <person name="Turgeon B."/>
            <person name="Goodwin S."/>
            <person name="Spatafora J."/>
            <person name="Crous P."/>
            <person name="Grigoriev I."/>
        </authorList>
    </citation>
    <scope>NUCLEOTIDE SEQUENCE</scope>
    <source>
        <strain evidence="1">CBS 130266</strain>
    </source>
</reference>
<dbReference type="SUPFAM" id="SSF52047">
    <property type="entry name" value="RNI-like"/>
    <property type="match status" value="1"/>
</dbReference>
<proteinExistence type="predicted"/>
<dbReference type="OrthoDB" id="2522477at2759"/>
<dbReference type="AlphaFoldDB" id="A0A9P4TUH9"/>
<dbReference type="Proteomes" id="UP000800235">
    <property type="component" value="Unassembled WGS sequence"/>
</dbReference>
<gene>
    <name evidence="1" type="ORF">EJ08DRAFT_701153</name>
</gene>
<evidence type="ECO:0000313" key="2">
    <source>
        <dbReference type="Proteomes" id="UP000800235"/>
    </source>
</evidence>
<evidence type="ECO:0000313" key="1">
    <source>
        <dbReference type="EMBL" id="KAF2423504.1"/>
    </source>
</evidence>
<keyword evidence="2" id="KW-1185">Reference proteome</keyword>
<dbReference type="EMBL" id="MU007081">
    <property type="protein sequence ID" value="KAF2423504.1"/>
    <property type="molecule type" value="Genomic_DNA"/>
</dbReference>
<accession>A0A9P4TUH9</accession>
<comment type="caution">
    <text evidence="1">The sequence shown here is derived from an EMBL/GenBank/DDBJ whole genome shotgun (WGS) entry which is preliminary data.</text>
</comment>
<dbReference type="Gene3D" id="3.80.10.10">
    <property type="entry name" value="Ribonuclease Inhibitor"/>
    <property type="match status" value="1"/>
</dbReference>
<name>A0A9P4TUH9_9PEZI</name>
<organism evidence="1 2">
    <name type="scientific">Tothia fuscella</name>
    <dbReference type="NCBI Taxonomy" id="1048955"/>
    <lineage>
        <taxon>Eukaryota</taxon>
        <taxon>Fungi</taxon>
        <taxon>Dikarya</taxon>
        <taxon>Ascomycota</taxon>
        <taxon>Pezizomycotina</taxon>
        <taxon>Dothideomycetes</taxon>
        <taxon>Pleosporomycetidae</taxon>
        <taxon>Venturiales</taxon>
        <taxon>Cylindrosympodiaceae</taxon>
        <taxon>Tothia</taxon>
    </lineage>
</organism>
<protein>
    <recommendedName>
        <fullName evidence="3">F-box domain-containing protein</fullName>
    </recommendedName>
</protein>